<dbReference type="PROSITE" id="PS51353">
    <property type="entry name" value="ARSC"/>
    <property type="match status" value="1"/>
</dbReference>
<protein>
    <submittedName>
        <fullName evidence="3">ArsC protein</fullName>
    </submittedName>
</protein>
<dbReference type="SUPFAM" id="SSF52833">
    <property type="entry name" value="Thioredoxin-like"/>
    <property type="match status" value="1"/>
</dbReference>
<organism evidence="3 4">
    <name type="scientific">Actinobacillus delphinicola</name>
    <dbReference type="NCBI Taxonomy" id="51161"/>
    <lineage>
        <taxon>Bacteria</taxon>
        <taxon>Pseudomonadati</taxon>
        <taxon>Pseudomonadota</taxon>
        <taxon>Gammaproteobacteria</taxon>
        <taxon>Pasteurellales</taxon>
        <taxon>Pasteurellaceae</taxon>
        <taxon>Actinobacillus</taxon>
    </lineage>
</organism>
<dbReference type="PANTHER" id="PTHR30041">
    <property type="entry name" value="ARSENATE REDUCTASE"/>
    <property type="match status" value="1"/>
</dbReference>
<sequence length="119" mass="14122">MNKIYTLLNCSTCQKILDQIKDKERFDIQNIKEQPLTEAQLDELYQYTGSYEKLFSKRAQLYRQLDLKSKNLTEEGYKHYLLEHYTFLARPVVLYDGQIFIGNAPKKVQHMIDVVNEGR</sequence>
<dbReference type="InterPro" id="IPR036249">
    <property type="entry name" value="Thioredoxin-like_sf"/>
</dbReference>
<accession>A0A448TUH4</accession>
<reference evidence="3 4" key="1">
    <citation type="submission" date="2018-12" db="EMBL/GenBank/DDBJ databases">
        <authorList>
            <consortium name="Pathogen Informatics"/>
        </authorList>
    </citation>
    <scope>NUCLEOTIDE SEQUENCE [LARGE SCALE GENOMIC DNA]</scope>
    <source>
        <strain evidence="3 4">NCTC12871</strain>
    </source>
</reference>
<dbReference type="EMBL" id="LR134510">
    <property type="protein sequence ID" value="VEJ09647.1"/>
    <property type="molecule type" value="Genomic_DNA"/>
</dbReference>
<dbReference type="PANTHER" id="PTHR30041:SF8">
    <property type="entry name" value="PROTEIN YFFB"/>
    <property type="match status" value="1"/>
</dbReference>
<dbReference type="Gene3D" id="3.40.30.10">
    <property type="entry name" value="Glutaredoxin"/>
    <property type="match status" value="1"/>
</dbReference>
<dbReference type="Pfam" id="PF03960">
    <property type="entry name" value="ArsC"/>
    <property type="match status" value="1"/>
</dbReference>
<evidence type="ECO:0000256" key="2">
    <source>
        <dbReference type="PROSITE-ProRule" id="PRU01282"/>
    </source>
</evidence>
<proteinExistence type="inferred from homology"/>
<comment type="similarity">
    <text evidence="1 2">Belongs to the ArsC family.</text>
</comment>
<evidence type="ECO:0000256" key="1">
    <source>
        <dbReference type="ARBA" id="ARBA00007198"/>
    </source>
</evidence>
<evidence type="ECO:0000313" key="4">
    <source>
        <dbReference type="Proteomes" id="UP000279799"/>
    </source>
</evidence>
<name>A0A448TUH4_9PAST</name>
<dbReference type="AlphaFoldDB" id="A0A448TUH4"/>
<dbReference type="InterPro" id="IPR006660">
    <property type="entry name" value="Arsenate_reductase-like"/>
</dbReference>
<dbReference type="OrthoDB" id="9803749at2"/>
<evidence type="ECO:0000313" key="3">
    <source>
        <dbReference type="EMBL" id="VEJ09647.1"/>
    </source>
</evidence>
<dbReference type="RefSeq" id="WP_126599747.1">
    <property type="nucleotide sequence ID" value="NZ_LR134510.1"/>
</dbReference>
<dbReference type="Proteomes" id="UP000279799">
    <property type="component" value="Chromosome"/>
</dbReference>
<keyword evidence="4" id="KW-1185">Reference proteome</keyword>
<dbReference type="KEGG" id="adp:NCTC12871_01124"/>
<gene>
    <name evidence="3" type="primary">yfgD</name>
    <name evidence="3" type="ORF">NCTC12871_01124</name>
</gene>